<dbReference type="GO" id="GO:0000776">
    <property type="term" value="C:kinetochore"/>
    <property type="evidence" value="ECO:0007669"/>
    <property type="project" value="TreeGrafter"/>
</dbReference>
<organism evidence="8 9">
    <name type="scientific">Argiope bruennichi</name>
    <name type="common">Wasp spider</name>
    <name type="synonym">Aranea bruennichi</name>
    <dbReference type="NCBI Taxonomy" id="94029"/>
    <lineage>
        <taxon>Eukaryota</taxon>
        <taxon>Metazoa</taxon>
        <taxon>Ecdysozoa</taxon>
        <taxon>Arthropoda</taxon>
        <taxon>Chelicerata</taxon>
        <taxon>Arachnida</taxon>
        <taxon>Araneae</taxon>
        <taxon>Araneomorphae</taxon>
        <taxon>Entelegynae</taxon>
        <taxon>Araneoidea</taxon>
        <taxon>Araneidae</taxon>
        <taxon>Argiope</taxon>
    </lineage>
</organism>
<dbReference type="EMBL" id="JABXBU010000015">
    <property type="protein sequence ID" value="KAF8787687.1"/>
    <property type="molecule type" value="Genomic_DNA"/>
</dbReference>
<reference evidence="8" key="1">
    <citation type="journal article" date="2020" name="bioRxiv">
        <title>Chromosome-level reference genome of the European wasp spider Argiope bruennichi: a resource for studies on range expansion and evolutionary adaptation.</title>
        <authorList>
            <person name="Sheffer M.M."/>
            <person name="Hoppe A."/>
            <person name="Krehenwinkel H."/>
            <person name="Uhl G."/>
            <person name="Kuss A.W."/>
            <person name="Jensen L."/>
            <person name="Jensen C."/>
            <person name="Gillespie R.G."/>
            <person name="Hoff K.J."/>
            <person name="Prost S."/>
        </authorList>
    </citation>
    <scope>NUCLEOTIDE SEQUENCE</scope>
</reference>
<dbReference type="Pfam" id="PF05557">
    <property type="entry name" value="MAD"/>
    <property type="match status" value="2"/>
</dbReference>
<evidence type="ECO:0000256" key="1">
    <source>
        <dbReference type="ARBA" id="ARBA00004123"/>
    </source>
</evidence>
<dbReference type="GO" id="GO:0072686">
    <property type="term" value="C:mitotic spindle"/>
    <property type="evidence" value="ECO:0007669"/>
    <property type="project" value="TreeGrafter"/>
</dbReference>
<keyword evidence="9" id="KW-1185">Reference proteome</keyword>
<dbReference type="GO" id="GO:0051301">
    <property type="term" value="P:cell division"/>
    <property type="evidence" value="ECO:0007669"/>
    <property type="project" value="UniProtKB-KW"/>
</dbReference>
<keyword evidence="5" id="KW-0539">Nucleus</keyword>
<evidence type="ECO:0000313" key="8">
    <source>
        <dbReference type="EMBL" id="KAF8787687.1"/>
    </source>
</evidence>
<dbReference type="PANTHER" id="PTHR23168:SF0">
    <property type="entry name" value="MITOTIC SPINDLE ASSEMBLY CHECKPOINT PROTEIN MAD1"/>
    <property type="match status" value="1"/>
</dbReference>
<name>A0A8T0F8Z7_ARGBR</name>
<keyword evidence="7" id="KW-0175">Coiled coil</keyword>
<dbReference type="InterPro" id="IPR008672">
    <property type="entry name" value="Mad1"/>
</dbReference>
<sequence>MRAAENNFNDYISGLSHTGAGGSHINAPNIAARLNFSGLDDTQIANSSMLRSFQSPEEYAIGVQWYSNEIIPPPLWCSIVKSEKTEAIRKLHMEIGSLELKVSMLTEEVQKSQEYIQSLKKKNSEMAETVALCNSYKEELKEAQAKIKELENKIEANKDAALIIASRQNDLKSLNELQKENRILKEEVAKYNCETLEKQIHEKEEIIKSLNCKLEQAQLNSSRMESVVKRFQRKILFLSKCEMEIDTLNEKLKNYAGFKSEESAPEENKLKEENATLISKISDFQKENTSLLSKICNLEKENEELKSKLSKQETINSEGIQLVETEYSKQVADKMQTYLHQHDSFPAFLASLTMDLFNQQTFMLSQ</sequence>
<reference evidence="8" key="2">
    <citation type="submission" date="2020-06" db="EMBL/GenBank/DDBJ databases">
        <authorList>
            <person name="Sheffer M."/>
        </authorList>
    </citation>
    <scope>NUCLEOTIDE SEQUENCE</scope>
</reference>
<evidence type="ECO:0000256" key="7">
    <source>
        <dbReference type="SAM" id="Coils"/>
    </source>
</evidence>
<comment type="caution">
    <text evidence="8">The sequence shown here is derived from an EMBL/GenBank/DDBJ whole genome shotgun (WGS) entry which is preliminary data.</text>
</comment>
<evidence type="ECO:0000256" key="4">
    <source>
        <dbReference type="ARBA" id="ARBA00022776"/>
    </source>
</evidence>
<dbReference type="Proteomes" id="UP000807504">
    <property type="component" value="Unassembled WGS sequence"/>
</dbReference>
<keyword evidence="4" id="KW-0498">Mitosis</keyword>
<dbReference type="Gene3D" id="3.30.457.60">
    <property type="match status" value="1"/>
</dbReference>
<gene>
    <name evidence="8" type="ORF">HNY73_009262</name>
</gene>
<evidence type="ECO:0000256" key="3">
    <source>
        <dbReference type="ARBA" id="ARBA00022618"/>
    </source>
</evidence>
<comment type="similarity">
    <text evidence="2">Belongs to the MAD1 family.</text>
</comment>
<evidence type="ECO:0000256" key="5">
    <source>
        <dbReference type="ARBA" id="ARBA00023242"/>
    </source>
</evidence>
<keyword evidence="3" id="KW-0132">Cell division</keyword>
<evidence type="ECO:0000256" key="2">
    <source>
        <dbReference type="ARBA" id="ARBA00008029"/>
    </source>
</evidence>
<comment type="subcellular location">
    <subcellularLocation>
        <location evidence="1">Nucleus</location>
    </subcellularLocation>
</comment>
<keyword evidence="6" id="KW-0131">Cell cycle</keyword>
<dbReference type="PANTHER" id="PTHR23168">
    <property type="entry name" value="MITOTIC SPINDLE ASSEMBLY CHECKPOINT PROTEIN MAD1 MITOTIC ARREST DEFICIENT-LIKE PROTEIN 1"/>
    <property type="match status" value="1"/>
</dbReference>
<protein>
    <submittedName>
        <fullName evidence="8">Mitotic spindle assembly checkpoint protein like</fullName>
    </submittedName>
</protein>
<dbReference type="GO" id="GO:0007094">
    <property type="term" value="P:mitotic spindle assembly checkpoint signaling"/>
    <property type="evidence" value="ECO:0007669"/>
    <property type="project" value="InterPro"/>
</dbReference>
<feature type="coiled-coil region" evidence="7">
    <location>
        <begin position="102"/>
        <end position="234"/>
    </location>
</feature>
<accession>A0A8T0F8Z7</accession>
<evidence type="ECO:0000313" key="9">
    <source>
        <dbReference type="Proteomes" id="UP000807504"/>
    </source>
</evidence>
<dbReference type="GO" id="GO:0005635">
    <property type="term" value="C:nuclear envelope"/>
    <property type="evidence" value="ECO:0007669"/>
    <property type="project" value="TreeGrafter"/>
</dbReference>
<dbReference type="GO" id="GO:0051315">
    <property type="term" value="P:attachment of mitotic spindle microtubules to kinetochore"/>
    <property type="evidence" value="ECO:0007669"/>
    <property type="project" value="TreeGrafter"/>
</dbReference>
<evidence type="ECO:0000256" key="6">
    <source>
        <dbReference type="ARBA" id="ARBA00023306"/>
    </source>
</evidence>
<dbReference type="AlphaFoldDB" id="A0A8T0F8Z7"/>
<proteinExistence type="inferred from homology"/>